<dbReference type="SUPFAM" id="SSF56935">
    <property type="entry name" value="Porins"/>
    <property type="match status" value="1"/>
</dbReference>
<proteinExistence type="predicted"/>
<sequence>MDSKDTVRLSEINSQPFISVLEYVKGQASGLYIQEKSGEPGAVKQVVFRGLGSPVFSQKDAIHVQPTVYVNGIPIARENNFTYGMQQYDFNRLGPATDNFAGIDLSTIESIEVVKDPLKLALLGPLAANGAIWIRTKPGKGGRREISFSAYTGVATAPSVTPVNAQYENLFRRQFYNRYATPADELSYPTYLNDSTNVNYYGPSNWNQLYYQNQPSYNANLGIRGGSDRANFSFYGGYTNNGAAADDTRFRRYHALFNVNMAPYKWLNMGTVINASRNTRDRNRSLRDRFAEVAYTPNLSVPMSPNRDVYQGYLENYNTVIDDNIVNAGQVLLTLDLYLSKKLMYNTSLSIDYSEGYRNTFFPQPLMEENNFISNYFGFNQRYLYSNKLFWEHEASPDVQLNFAAGSIYQEDLYRYNYARAYDGPNDFVRVNIFNDGNVFTNQWSNREDFRMHSVYFSAAMRYRDLLDVKTLLRYDGASTVQPDNRWLFTPSFAATYHLINGSGRSSQLFDQLDLGLSWARIGKPNFNSRYAIGPNYVSDLAWGSEAGLLSYNGFAVVSRPYSEGWVGYNMDWAYTDHAALDLDANLLHSRMNIRMSAYLKKDQNQVIPVPIPAEYGYSSRLLNGMSVQNRGLDMTVTGQLLQPSAAGLHWTSSVNLNWNRNKLTSLPNGLQELTVGQRKLEVGEAIDRFWLFQNQGIYTNIAEIPVLNGEPMTFDGIPFQPGDPVWVDRNNDFVIDQHDRVLQGNAMPKVVGAFQNNFSYRNFDLSLQFYFALGHQLLNQRAANKYDFINNEGANTLDGIREIFHWQQDIDILKYPIYNPWSAVVPYRVNQDLFLEDASFVKLRAASLAYDFAKRPAFQNRFKTMRKAIVYVSGNNLLTWTKFSGADPELTDFNGYYSGYGLPLAPIYTLGLKLEL</sequence>
<dbReference type="NCBIfam" id="TIGR04056">
    <property type="entry name" value="OMP_RagA_SusC"/>
    <property type="match status" value="1"/>
</dbReference>
<organism evidence="2 3">
    <name type="scientific">Sphingobacterium griseoflavum</name>
    <dbReference type="NCBI Taxonomy" id="1474952"/>
    <lineage>
        <taxon>Bacteria</taxon>
        <taxon>Pseudomonadati</taxon>
        <taxon>Bacteroidota</taxon>
        <taxon>Sphingobacteriia</taxon>
        <taxon>Sphingobacteriales</taxon>
        <taxon>Sphingobacteriaceae</taxon>
        <taxon>Sphingobacterium</taxon>
    </lineage>
</organism>
<comment type="caution">
    <text evidence="2">The sequence shown here is derived from an EMBL/GenBank/DDBJ whole genome shotgun (WGS) entry which is preliminary data.</text>
</comment>
<evidence type="ECO:0000313" key="2">
    <source>
        <dbReference type="EMBL" id="GHE23382.1"/>
    </source>
</evidence>
<dbReference type="Pfam" id="PF07715">
    <property type="entry name" value="Plug"/>
    <property type="match status" value="1"/>
</dbReference>
<dbReference type="Proteomes" id="UP000620550">
    <property type="component" value="Unassembled WGS sequence"/>
</dbReference>
<dbReference type="Gene3D" id="2.170.130.10">
    <property type="entry name" value="TonB-dependent receptor, plug domain"/>
    <property type="match status" value="1"/>
</dbReference>
<gene>
    <name evidence="2" type="ORF">GCM10017764_03500</name>
</gene>
<dbReference type="InterPro" id="IPR037066">
    <property type="entry name" value="Plug_dom_sf"/>
</dbReference>
<protein>
    <submittedName>
        <fullName evidence="2">SusC/RagA family TonB-linked outer membrane protein</fullName>
    </submittedName>
</protein>
<keyword evidence="3" id="KW-1185">Reference proteome</keyword>
<dbReference type="EMBL" id="BNAF01000001">
    <property type="protein sequence ID" value="GHE23382.1"/>
    <property type="molecule type" value="Genomic_DNA"/>
</dbReference>
<feature type="domain" description="TonB-dependent receptor plug" evidence="1">
    <location>
        <begin position="5"/>
        <end position="130"/>
    </location>
</feature>
<accession>A0ABQ3HV79</accession>
<reference evidence="3" key="1">
    <citation type="journal article" date="2019" name="Int. J. Syst. Evol. Microbiol.">
        <title>The Global Catalogue of Microorganisms (GCM) 10K type strain sequencing project: providing services to taxonomists for standard genome sequencing and annotation.</title>
        <authorList>
            <consortium name="The Broad Institute Genomics Platform"/>
            <consortium name="The Broad Institute Genome Sequencing Center for Infectious Disease"/>
            <person name="Wu L."/>
            <person name="Ma J."/>
        </authorList>
    </citation>
    <scope>NUCLEOTIDE SEQUENCE [LARGE SCALE GENOMIC DNA]</scope>
    <source>
        <strain evidence="3">CGMCC 1.12966</strain>
    </source>
</reference>
<name>A0ABQ3HV79_9SPHI</name>
<evidence type="ECO:0000259" key="1">
    <source>
        <dbReference type="Pfam" id="PF07715"/>
    </source>
</evidence>
<dbReference type="InterPro" id="IPR012910">
    <property type="entry name" value="Plug_dom"/>
</dbReference>
<evidence type="ECO:0000313" key="3">
    <source>
        <dbReference type="Proteomes" id="UP000620550"/>
    </source>
</evidence>
<dbReference type="InterPro" id="IPR023996">
    <property type="entry name" value="TonB-dep_OMP_SusC/RagA"/>
</dbReference>